<dbReference type="SUPFAM" id="SSF53474">
    <property type="entry name" value="alpha/beta-Hydrolases"/>
    <property type="match status" value="1"/>
</dbReference>
<evidence type="ECO:0000313" key="2">
    <source>
        <dbReference type="Proteomes" id="UP001500618"/>
    </source>
</evidence>
<evidence type="ECO:0008006" key="3">
    <source>
        <dbReference type="Google" id="ProtNLM"/>
    </source>
</evidence>
<name>A0ABP4U4G0_9ACTN</name>
<gene>
    <name evidence="1" type="ORF">GCM10009765_54390</name>
</gene>
<comment type="caution">
    <text evidence="1">The sequence shown here is derived from an EMBL/GenBank/DDBJ whole genome shotgun (WGS) entry which is preliminary data.</text>
</comment>
<organism evidence="1 2">
    <name type="scientific">Fodinicola feengrottensis</name>
    <dbReference type="NCBI Taxonomy" id="435914"/>
    <lineage>
        <taxon>Bacteria</taxon>
        <taxon>Bacillati</taxon>
        <taxon>Actinomycetota</taxon>
        <taxon>Actinomycetes</taxon>
        <taxon>Mycobacteriales</taxon>
        <taxon>Fodinicola</taxon>
    </lineage>
</organism>
<dbReference type="InterPro" id="IPR029058">
    <property type="entry name" value="AB_hydrolase_fold"/>
</dbReference>
<sequence length="210" mass="22727">MFVRLMDELGYQRFAVVGHDRGALVAFRLGLDFPAAISQIAVLDVIPQGDLWPALSGVGTVFAAHLPFLAQPPDLPERMIAADPDLFFGHFLDSWQSPPGQLTADVRAAYLAACRKPETIAAICADYRAGAFIDPGHDQADAGAGRRLRMPVLAGWQDPGEQVLPFGPAKIWASWATNLSTVTYQCGHFIAEQQPVALCADLCRLLEKDG</sequence>
<dbReference type="Gene3D" id="3.40.50.1820">
    <property type="entry name" value="alpha/beta hydrolase"/>
    <property type="match status" value="1"/>
</dbReference>
<dbReference type="Proteomes" id="UP001500618">
    <property type="component" value="Unassembled WGS sequence"/>
</dbReference>
<evidence type="ECO:0000313" key="1">
    <source>
        <dbReference type="EMBL" id="GAA1698114.1"/>
    </source>
</evidence>
<proteinExistence type="predicted"/>
<keyword evidence="2" id="KW-1185">Reference proteome</keyword>
<reference evidence="2" key="1">
    <citation type="journal article" date="2019" name="Int. J. Syst. Evol. Microbiol.">
        <title>The Global Catalogue of Microorganisms (GCM) 10K type strain sequencing project: providing services to taxonomists for standard genome sequencing and annotation.</title>
        <authorList>
            <consortium name="The Broad Institute Genomics Platform"/>
            <consortium name="The Broad Institute Genome Sequencing Center for Infectious Disease"/>
            <person name="Wu L."/>
            <person name="Ma J."/>
        </authorList>
    </citation>
    <scope>NUCLEOTIDE SEQUENCE [LARGE SCALE GENOMIC DNA]</scope>
    <source>
        <strain evidence="2">JCM 14718</strain>
    </source>
</reference>
<dbReference type="EMBL" id="BAAANY010000021">
    <property type="protein sequence ID" value="GAA1698114.1"/>
    <property type="molecule type" value="Genomic_DNA"/>
</dbReference>
<protein>
    <recommendedName>
        <fullName evidence="3">Alpha/beta hydrolase</fullName>
    </recommendedName>
</protein>
<accession>A0ABP4U4G0</accession>